<dbReference type="PANTHER" id="PTHR30627">
    <property type="entry name" value="PEPTIDOGLYCAN D,D-TRANSPEPTIDASE"/>
    <property type="match status" value="1"/>
</dbReference>
<name>A0AAU7VNY6_9FIRM</name>
<evidence type="ECO:0000256" key="1">
    <source>
        <dbReference type="ARBA" id="ARBA00001526"/>
    </source>
</evidence>
<feature type="transmembrane region" description="Helical" evidence="7">
    <location>
        <begin position="7"/>
        <end position="28"/>
    </location>
</feature>
<dbReference type="GO" id="GO:0008658">
    <property type="term" value="F:penicillin binding"/>
    <property type="evidence" value="ECO:0007669"/>
    <property type="project" value="InterPro"/>
</dbReference>
<proteinExistence type="inferred from homology"/>
<dbReference type="RefSeq" id="WP_350344512.1">
    <property type="nucleotide sequence ID" value="NZ_CP158367.1"/>
</dbReference>
<evidence type="ECO:0000256" key="6">
    <source>
        <dbReference type="ARBA" id="ARBA00023251"/>
    </source>
</evidence>
<dbReference type="GO" id="GO:0005886">
    <property type="term" value="C:plasma membrane"/>
    <property type="evidence" value="ECO:0007669"/>
    <property type="project" value="TreeGrafter"/>
</dbReference>
<dbReference type="SUPFAM" id="SSF56601">
    <property type="entry name" value="beta-lactamase/transpeptidase-like"/>
    <property type="match status" value="1"/>
</dbReference>
<dbReference type="AlphaFoldDB" id="A0AAU7VNY6"/>
<dbReference type="GO" id="GO:0071555">
    <property type="term" value="P:cell wall organization"/>
    <property type="evidence" value="ECO:0007669"/>
    <property type="project" value="TreeGrafter"/>
</dbReference>
<organism evidence="9">
    <name type="scientific">Proteinivorax tanatarense</name>
    <dbReference type="NCBI Taxonomy" id="1260629"/>
    <lineage>
        <taxon>Bacteria</taxon>
        <taxon>Bacillati</taxon>
        <taxon>Bacillota</taxon>
        <taxon>Clostridia</taxon>
        <taxon>Eubacteriales</taxon>
        <taxon>Proteinivoracaceae</taxon>
        <taxon>Proteinivorax</taxon>
    </lineage>
</organism>
<sequence length="477" mass="53138">MYKRIHILLIIFLAIFLALILRVGYISIFKHVEYSQLSVNQRVKALVYDCNRGDILDRNLEPLLTKESSLGWYRYCDEKNDIVFQQSECEGSIPVKFNERKSDIAHHVIGLTNHHKLYNIYGYQGVSGLEYQYNDKLRAAPSRIIAITDVYGKLTSSEHFYDINNSTNDTSVVVTLDKNLQKVVEDTLTHTLEQGAIIIMDPNTGEILSMASRPIYNFNQVDDGSHINKAITTHKQTSPASLFKLVITIVALEEGYQKEDKFQCSGDNCLVNHGSLTLEEALAHSCNEVFHKIVYDVGADTILQRASDLGLGNPTNVGLLQESSGRLPDIETVSGCQGSKLLALGQGQLETTPIQIAKLTSVIANGGYQVQPNIIHYVGPRPTSPMSIDPFNQRLISNGVAKDIQKMMNSTILYGTARQLSYGGGVKTGTSDNGNRWISGFFPYNRPKYVITIIVEEGDNPVGILEEILSKIDYDKR</sequence>
<gene>
    <name evidence="9" type="ORF">PRVXT_000929</name>
</gene>
<keyword evidence="7" id="KW-0812">Transmembrane</keyword>
<comment type="catalytic activity">
    <reaction evidence="1">
        <text>a beta-lactam + H2O = a substituted beta-amino acid</text>
        <dbReference type="Rhea" id="RHEA:20401"/>
        <dbReference type="ChEBI" id="CHEBI:15377"/>
        <dbReference type="ChEBI" id="CHEBI:35627"/>
        <dbReference type="ChEBI" id="CHEBI:140347"/>
        <dbReference type="EC" id="3.5.2.6"/>
    </reaction>
</comment>
<evidence type="ECO:0000313" key="9">
    <source>
        <dbReference type="EMBL" id="XBX75775.1"/>
    </source>
</evidence>
<reference evidence="9" key="2">
    <citation type="submission" date="2024-06" db="EMBL/GenBank/DDBJ databases">
        <authorList>
            <person name="Petrova K.O."/>
            <person name="Toshchakov S.V."/>
            <person name="Boltjanskaja Y.V."/>
            <person name="Kevbrin V."/>
        </authorList>
    </citation>
    <scope>NUCLEOTIDE SEQUENCE</scope>
    <source>
        <strain evidence="9">Z-910T</strain>
    </source>
</reference>
<evidence type="ECO:0000256" key="4">
    <source>
        <dbReference type="ARBA" id="ARBA00022729"/>
    </source>
</evidence>
<dbReference type="InterPro" id="IPR012338">
    <property type="entry name" value="Beta-lactam/transpept-like"/>
</dbReference>
<keyword evidence="5" id="KW-0378">Hydrolase</keyword>
<evidence type="ECO:0000256" key="7">
    <source>
        <dbReference type="SAM" id="Phobius"/>
    </source>
</evidence>
<keyword evidence="7" id="KW-0472">Membrane</keyword>
<dbReference type="EC" id="3.5.2.6" evidence="3"/>
<dbReference type="Gene3D" id="3.90.1310.10">
    <property type="entry name" value="Penicillin-binding protein 2a (Domain 2)"/>
    <property type="match status" value="1"/>
</dbReference>
<dbReference type="PANTHER" id="PTHR30627:SF6">
    <property type="entry name" value="BETA-LACTAMASE YBXI-RELATED"/>
    <property type="match status" value="1"/>
</dbReference>
<feature type="domain" description="Penicillin-binding protein transpeptidase" evidence="8">
    <location>
        <begin position="195"/>
        <end position="460"/>
    </location>
</feature>
<keyword evidence="7" id="KW-1133">Transmembrane helix</keyword>
<dbReference type="InterPro" id="IPR001460">
    <property type="entry name" value="PCN-bd_Tpept"/>
</dbReference>
<evidence type="ECO:0000259" key="8">
    <source>
        <dbReference type="Pfam" id="PF00905"/>
    </source>
</evidence>
<reference evidence="9" key="1">
    <citation type="journal article" date="2013" name="Extremophiles">
        <title>Proteinivorax tanatarense gen. nov., sp. nov., an anaerobic, haloalkaliphilic, proteolytic bacterium isolated from a decaying algal bloom, and proposal of Proteinivoraceae fam. nov.</title>
        <authorList>
            <person name="Kevbrin V."/>
            <person name="Boltyanskaya Y."/>
            <person name="Zhilina T."/>
            <person name="Kolganova T."/>
            <person name="Lavrentjeva E."/>
            <person name="Kuznetsov B."/>
        </authorList>
    </citation>
    <scope>NUCLEOTIDE SEQUENCE</scope>
    <source>
        <strain evidence="9">Z-910T</strain>
    </source>
</reference>
<evidence type="ECO:0000256" key="5">
    <source>
        <dbReference type="ARBA" id="ARBA00022801"/>
    </source>
</evidence>
<protein>
    <recommendedName>
        <fullName evidence="3">beta-lactamase</fullName>
        <ecNumber evidence="3">3.5.2.6</ecNumber>
    </recommendedName>
</protein>
<dbReference type="SUPFAM" id="SSF56519">
    <property type="entry name" value="Penicillin binding protein dimerisation domain"/>
    <property type="match status" value="1"/>
</dbReference>
<keyword evidence="6" id="KW-0046">Antibiotic resistance</keyword>
<dbReference type="Gene3D" id="3.40.710.10">
    <property type="entry name" value="DD-peptidase/beta-lactamase superfamily"/>
    <property type="match status" value="1"/>
</dbReference>
<evidence type="ECO:0000256" key="2">
    <source>
        <dbReference type="ARBA" id="ARBA00007898"/>
    </source>
</evidence>
<comment type="similarity">
    <text evidence="2">Belongs to the class-D beta-lactamase family.</text>
</comment>
<dbReference type="Pfam" id="PF00905">
    <property type="entry name" value="Transpeptidase"/>
    <property type="match status" value="1"/>
</dbReference>
<evidence type="ECO:0000256" key="3">
    <source>
        <dbReference type="ARBA" id="ARBA00012865"/>
    </source>
</evidence>
<dbReference type="InterPro" id="IPR050515">
    <property type="entry name" value="Beta-lactam/transpept"/>
</dbReference>
<dbReference type="InterPro" id="IPR036138">
    <property type="entry name" value="PBP_dimer_sf"/>
</dbReference>
<keyword evidence="4" id="KW-0732">Signal</keyword>
<dbReference type="GO" id="GO:0071972">
    <property type="term" value="F:peptidoglycan L,D-transpeptidase activity"/>
    <property type="evidence" value="ECO:0007669"/>
    <property type="project" value="TreeGrafter"/>
</dbReference>
<accession>A0AAU7VNY6</accession>
<dbReference type="EMBL" id="CP158367">
    <property type="protein sequence ID" value="XBX75775.1"/>
    <property type="molecule type" value="Genomic_DNA"/>
</dbReference>